<feature type="domain" description="Glycosyltransferase 2-like" evidence="1">
    <location>
        <begin position="4"/>
        <end position="127"/>
    </location>
</feature>
<dbReference type="SUPFAM" id="SSF53448">
    <property type="entry name" value="Nucleotide-diphospho-sugar transferases"/>
    <property type="match status" value="1"/>
</dbReference>
<dbReference type="PANTHER" id="PTHR22916:SF67">
    <property type="entry name" value="COLANIC ACID BIOSYNTHESIS GLYCOSYL TRANSFERASE WCAE-RELATED"/>
    <property type="match status" value="1"/>
</dbReference>
<dbReference type="Proteomes" id="UP000704068">
    <property type="component" value="Unassembled WGS sequence"/>
</dbReference>
<dbReference type="CDD" id="cd06433">
    <property type="entry name" value="GT_2_WfgS_like"/>
    <property type="match status" value="1"/>
</dbReference>
<name>A0A929WXR2_9BACT</name>
<gene>
    <name evidence="2" type="ORF">HXK21_05585</name>
</gene>
<dbReference type="RefSeq" id="WP_303763962.1">
    <property type="nucleotide sequence ID" value="NZ_JABZGR010000014.1"/>
</dbReference>
<evidence type="ECO:0000259" key="1">
    <source>
        <dbReference type="Pfam" id="PF00535"/>
    </source>
</evidence>
<comment type="caution">
    <text evidence="2">The sequence shown here is derived from an EMBL/GenBank/DDBJ whole genome shotgun (WGS) entry which is preliminary data.</text>
</comment>
<sequence>MKFSVITISYNNAEGLRKTMESVFSQTCADYEFIVIDGGSNDGSVDIIKNGEQKLSFWCSEADKGVYNAMNKGVSHAKGDYLIFMNSGDTFHDRDALSKVAALQLTSDIVACQILRMDNGQLLRPYVDDVLVQLMQSTLNHQATFIRRSVFDKCQYDERFKIVSDWKFWVEAILFQGCSYQMLDLVVAEQDMSGISNTNKDLDKHERAQVMQELFPQVVREHLMDYTRLYPLIKPAKDLQQRHSFWYVFVCRLTKLIAMIFH</sequence>
<dbReference type="InterPro" id="IPR001173">
    <property type="entry name" value="Glyco_trans_2-like"/>
</dbReference>
<protein>
    <submittedName>
        <fullName evidence="2">Glycosyltransferase</fullName>
    </submittedName>
</protein>
<proteinExistence type="predicted"/>
<dbReference type="InterPro" id="IPR029044">
    <property type="entry name" value="Nucleotide-diphossugar_trans"/>
</dbReference>
<dbReference type="GO" id="GO:0016758">
    <property type="term" value="F:hexosyltransferase activity"/>
    <property type="evidence" value="ECO:0007669"/>
    <property type="project" value="UniProtKB-ARBA"/>
</dbReference>
<evidence type="ECO:0000313" key="2">
    <source>
        <dbReference type="EMBL" id="MBF0970495.1"/>
    </source>
</evidence>
<dbReference type="AlphaFoldDB" id="A0A929WXR2"/>
<dbReference type="Gene3D" id="3.90.550.10">
    <property type="entry name" value="Spore Coat Polysaccharide Biosynthesis Protein SpsA, Chain A"/>
    <property type="match status" value="1"/>
</dbReference>
<dbReference type="PANTHER" id="PTHR22916">
    <property type="entry name" value="GLYCOSYLTRANSFERASE"/>
    <property type="match status" value="1"/>
</dbReference>
<organism evidence="2 3">
    <name type="scientific">Alloprevotella tannerae</name>
    <dbReference type="NCBI Taxonomy" id="76122"/>
    <lineage>
        <taxon>Bacteria</taxon>
        <taxon>Pseudomonadati</taxon>
        <taxon>Bacteroidota</taxon>
        <taxon>Bacteroidia</taxon>
        <taxon>Bacteroidales</taxon>
        <taxon>Prevotellaceae</taxon>
        <taxon>Alloprevotella</taxon>
    </lineage>
</organism>
<dbReference type="Pfam" id="PF00535">
    <property type="entry name" value="Glycos_transf_2"/>
    <property type="match status" value="1"/>
</dbReference>
<dbReference type="EMBL" id="JABZGR010000014">
    <property type="protein sequence ID" value="MBF0970495.1"/>
    <property type="molecule type" value="Genomic_DNA"/>
</dbReference>
<reference evidence="2" key="1">
    <citation type="submission" date="2020-04" db="EMBL/GenBank/DDBJ databases">
        <title>Deep metagenomics examines the oral microbiome during advanced dental caries in children, revealing novel taxa and co-occurrences with host molecules.</title>
        <authorList>
            <person name="Baker J.L."/>
            <person name="Morton J.T."/>
            <person name="Dinis M."/>
            <person name="Alvarez R."/>
            <person name="Tran N.C."/>
            <person name="Knight R."/>
            <person name="Edlund A."/>
        </authorList>
    </citation>
    <scope>NUCLEOTIDE SEQUENCE</scope>
    <source>
        <strain evidence="2">JCVI_34_bin.1</strain>
    </source>
</reference>
<accession>A0A929WXR2</accession>
<evidence type="ECO:0000313" key="3">
    <source>
        <dbReference type="Proteomes" id="UP000704068"/>
    </source>
</evidence>